<organism evidence="2 3">
    <name type="scientific">Segetibacter aerophilus</name>
    <dbReference type="NCBI Taxonomy" id="670293"/>
    <lineage>
        <taxon>Bacteria</taxon>
        <taxon>Pseudomonadati</taxon>
        <taxon>Bacteroidota</taxon>
        <taxon>Chitinophagia</taxon>
        <taxon>Chitinophagales</taxon>
        <taxon>Chitinophagaceae</taxon>
        <taxon>Segetibacter</taxon>
    </lineage>
</organism>
<comment type="caution">
    <text evidence="2">The sequence shown here is derived from an EMBL/GenBank/DDBJ whole genome shotgun (WGS) entry which is preliminary data.</text>
</comment>
<accession>A0A512B8G4</accession>
<sequence>MFDLLYNKIRAFSKIDENQFDHLKTFFVLKKLRKRQYLLQEGDVCKYQAFVDKGLLRSYTVDEKGNEHILQFASEGWWMADLSSYLTNEPSFLNIDALEDVELLLITKPSWEQAMKEIPQLEHYFRIIIQNHLVATQKRLMQSLAESAEEKYNRFLATYPECVQRVPQHMIASYVGVSRETLSRIRKQVAARK</sequence>
<dbReference type="InterPro" id="IPR018490">
    <property type="entry name" value="cNMP-bd_dom_sf"/>
</dbReference>
<dbReference type="InterPro" id="IPR014710">
    <property type="entry name" value="RmlC-like_jellyroll"/>
</dbReference>
<evidence type="ECO:0000313" key="2">
    <source>
        <dbReference type="EMBL" id="GEO08251.1"/>
    </source>
</evidence>
<dbReference type="Proteomes" id="UP000321513">
    <property type="component" value="Unassembled WGS sequence"/>
</dbReference>
<proteinExistence type="predicted"/>
<dbReference type="PROSITE" id="PS50042">
    <property type="entry name" value="CNMP_BINDING_3"/>
    <property type="match status" value="1"/>
</dbReference>
<reference evidence="2 3" key="1">
    <citation type="submission" date="2019-07" db="EMBL/GenBank/DDBJ databases">
        <title>Whole genome shotgun sequence of Segetibacter aerophilus NBRC 106135.</title>
        <authorList>
            <person name="Hosoyama A."/>
            <person name="Uohara A."/>
            <person name="Ohji S."/>
            <person name="Ichikawa N."/>
        </authorList>
    </citation>
    <scope>NUCLEOTIDE SEQUENCE [LARGE SCALE GENOMIC DNA]</scope>
    <source>
        <strain evidence="2 3">NBRC 106135</strain>
    </source>
</reference>
<name>A0A512B8G4_9BACT</name>
<feature type="domain" description="Cyclic nucleotide-binding" evidence="1">
    <location>
        <begin position="11"/>
        <end position="115"/>
    </location>
</feature>
<evidence type="ECO:0000313" key="3">
    <source>
        <dbReference type="Proteomes" id="UP000321513"/>
    </source>
</evidence>
<dbReference type="SUPFAM" id="SSF51206">
    <property type="entry name" value="cAMP-binding domain-like"/>
    <property type="match status" value="1"/>
</dbReference>
<dbReference type="Pfam" id="PF00027">
    <property type="entry name" value="cNMP_binding"/>
    <property type="match status" value="1"/>
</dbReference>
<dbReference type="EMBL" id="BJYT01000002">
    <property type="protein sequence ID" value="GEO08251.1"/>
    <property type="molecule type" value="Genomic_DNA"/>
</dbReference>
<dbReference type="Gene3D" id="2.60.120.10">
    <property type="entry name" value="Jelly Rolls"/>
    <property type="match status" value="1"/>
</dbReference>
<dbReference type="RefSeq" id="WP_147202328.1">
    <property type="nucleotide sequence ID" value="NZ_BJYT01000002.1"/>
</dbReference>
<dbReference type="SMART" id="SM00100">
    <property type="entry name" value="cNMP"/>
    <property type="match status" value="1"/>
</dbReference>
<keyword evidence="3" id="KW-1185">Reference proteome</keyword>
<dbReference type="OrthoDB" id="9152304at2"/>
<dbReference type="CDD" id="cd00038">
    <property type="entry name" value="CAP_ED"/>
    <property type="match status" value="1"/>
</dbReference>
<dbReference type="AlphaFoldDB" id="A0A512B8G4"/>
<evidence type="ECO:0000259" key="1">
    <source>
        <dbReference type="PROSITE" id="PS50042"/>
    </source>
</evidence>
<dbReference type="InterPro" id="IPR000595">
    <property type="entry name" value="cNMP-bd_dom"/>
</dbReference>
<gene>
    <name evidence="2" type="ORF">SAE01_07470</name>
</gene>
<protein>
    <submittedName>
        <fullName evidence="2">Cyclic nucleotide-binding protein</fullName>
    </submittedName>
</protein>